<evidence type="ECO:0000256" key="3">
    <source>
        <dbReference type="PROSITE-ProRule" id="PRU00023"/>
    </source>
</evidence>
<dbReference type="PROSITE" id="PS50297">
    <property type="entry name" value="ANK_REP_REGION"/>
    <property type="match status" value="1"/>
</dbReference>
<reference evidence="5" key="1">
    <citation type="submission" date="2021-02" db="EMBL/GenBank/DDBJ databases">
        <authorList>
            <person name="Nowell W R."/>
        </authorList>
    </citation>
    <scope>NUCLEOTIDE SEQUENCE</scope>
</reference>
<evidence type="ECO:0000313" key="5">
    <source>
        <dbReference type="EMBL" id="CAF0773750.1"/>
    </source>
</evidence>
<feature type="repeat" description="ANK" evidence="3">
    <location>
        <begin position="121"/>
        <end position="147"/>
    </location>
</feature>
<keyword evidence="1" id="KW-0677">Repeat</keyword>
<dbReference type="Proteomes" id="UP000663829">
    <property type="component" value="Unassembled WGS sequence"/>
</dbReference>
<name>A0A813QV39_9BILA</name>
<dbReference type="Pfam" id="PF13606">
    <property type="entry name" value="Ank_3"/>
    <property type="match status" value="1"/>
</dbReference>
<keyword evidence="7" id="KW-1185">Reference proteome</keyword>
<dbReference type="PANTHER" id="PTHR24198">
    <property type="entry name" value="ANKYRIN REPEAT AND PROTEIN KINASE DOMAIN-CONTAINING PROTEIN"/>
    <property type="match status" value="1"/>
</dbReference>
<evidence type="ECO:0000313" key="6">
    <source>
        <dbReference type="EMBL" id="CAF3556143.1"/>
    </source>
</evidence>
<feature type="compositionally biased region" description="Low complexity" evidence="4">
    <location>
        <begin position="1"/>
        <end position="13"/>
    </location>
</feature>
<keyword evidence="2 3" id="KW-0040">ANK repeat</keyword>
<feature type="compositionally biased region" description="Low complexity" evidence="4">
    <location>
        <begin position="25"/>
        <end position="38"/>
    </location>
</feature>
<dbReference type="PANTHER" id="PTHR24198:SF165">
    <property type="entry name" value="ANKYRIN REPEAT-CONTAINING PROTEIN-RELATED"/>
    <property type="match status" value="1"/>
</dbReference>
<dbReference type="OrthoDB" id="9977361at2759"/>
<evidence type="ECO:0000256" key="2">
    <source>
        <dbReference type="ARBA" id="ARBA00023043"/>
    </source>
</evidence>
<dbReference type="InterPro" id="IPR036770">
    <property type="entry name" value="Ankyrin_rpt-contain_sf"/>
</dbReference>
<dbReference type="PROSITE" id="PS50088">
    <property type="entry name" value="ANK_REPEAT"/>
    <property type="match status" value="1"/>
</dbReference>
<dbReference type="EMBL" id="CAJNOQ010000217">
    <property type="protein sequence ID" value="CAF0773750.1"/>
    <property type="molecule type" value="Genomic_DNA"/>
</dbReference>
<dbReference type="InterPro" id="IPR002110">
    <property type="entry name" value="Ankyrin_rpt"/>
</dbReference>
<evidence type="ECO:0000256" key="4">
    <source>
        <dbReference type="SAM" id="MobiDB-lite"/>
    </source>
</evidence>
<dbReference type="EMBL" id="CAJOBC010000217">
    <property type="protein sequence ID" value="CAF3556143.1"/>
    <property type="molecule type" value="Genomic_DNA"/>
</dbReference>
<sequence length="261" mass="29553">MLTETTASTTATSNQRSHYQPYHSQATQQQYAQHQQANAIRSQQQVKITNNNISNNVETKQLVKAPNIPDNLDRSSSSSLVNSSAPSAYELHHAVRIGDIQTILILHNRLRHGEQCLIDNNGHTPLYVAIEHGRGNIVDLLLHLGHNPYCITINRESALNTAILYNRYDIVEYLLNRGYPVDHCGFENKIPLELALECNHGHIVILLLKYNCNWRYVEMKKSISLVEWALKHQYPTILGVLIDLYGDDENVFNAIGNTCCT</sequence>
<dbReference type="SUPFAM" id="SSF48403">
    <property type="entry name" value="Ankyrin repeat"/>
    <property type="match status" value="1"/>
</dbReference>
<organism evidence="5 7">
    <name type="scientific">Didymodactylos carnosus</name>
    <dbReference type="NCBI Taxonomy" id="1234261"/>
    <lineage>
        <taxon>Eukaryota</taxon>
        <taxon>Metazoa</taxon>
        <taxon>Spiralia</taxon>
        <taxon>Gnathifera</taxon>
        <taxon>Rotifera</taxon>
        <taxon>Eurotatoria</taxon>
        <taxon>Bdelloidea</taxon>
        <taxon>Philodinida</taxon>
        <taxon>Philodinidae</taxon>
        <taxon>Didymodactylos</taxon>
    </lineage>
</organism>
<evidence type="ECO:0000256" key="1">
    <source>
        <dbReference type="ARBA" id="ARBA00022737"/>
    </source>
</evidence>
<dbReference type="SMART" id="SM00248">
    <property type="entry name" value="ANK"/>
    <property type="match status" value="3"/>
</dbReference>
<gene>
    <name evidence="5" type="ORF">GPM918_LOCUS2075</name>
    <name evidence="6" type="ORF">SRO942_LOCUS2075</name>
</gene>
<comment type="caution">
    <text evidence="5">The sequence shown here is derived from an EMBL/GenBank/DDBJ whole genome shotgun (WGS) entry which is preliminary data.</text>
</comment>
<feature type="compositionally biased region" description="Polar residues" evidence="4">
    <location>
        <begin position="14"/>
        <end position="24"/>
    </location>
</feature>
<dbReference type="AlphaFoldDB" id="A0A813QV39"/>
<dbReference type="Proteomes" id="UP000681722">
    <property type="component" value="Unassembled WGS sequence"/>
</dbReference>
<proteinExistence type="predicted"/>
<protein>
    <submittedName>
        <fullName evidence="5">Uncharacterized protein</fullName>
    </submittedName>
</protein>
<dbReference type="Pfam" id="PF12796">
    <property type="entry name" value="Ank_2"/>
    <property type="match status" value="1"/>
</dbReference>
<evidence type="ECO:0000313" key="7">
    <source>
        <dbReference type="Proteomes" id="UP000663829"/>
    </source>
</evidence>
<accession>A0A813QV39</accession>
<feature type="region of interest" description="Disordered" evidence="4">
    <location>
        <begin position="1"/>
        <end position="38"/>
    </location>
</feature>
<dbReference type="Gene3D" id="1.25.40.20">
    <property type="entry name" value="Ankyrin repeat-containing domain"/>
    <property type="match status" value="1"/>
</dbReference>